<dbReference type="eggNOG" id="ENOG502RKYD">
    <property type="taxonomic scope" value="Eukaryota"/>
</dbReference>
<dbReference type="EMBL" id="KE148146">
    <property type="protein sequence ID" value="EPE09930.1"/>
    <property type="molecule type" value="Genomic_DNA"/>
</dbReference>
<name>S3D8X3_OPHP1</name>
<reference evidence="3 4" key="1">
    <citation type="journal article" date="2013" name="BMC Genomics">
        <title>The genome and transcriptome of the pine saprophyte Ophiostoma piceae, and a comparison with the bark beetle-associated pine pathogen Grosmannia clavigera.</title>
        <authorList>
            <person name="Haridas S."/>
            <person name="Wang Y."/>
            <person name="Lim L."/>
            <person name="Massoumi Alamouti S."/>
            <person name="Jackman S."/>
            <person name="Docking R."/>
            <person name="Robertson G."/>
            <person name="Birol I."/>
            <person name="Bohlmann J."/>
            <person name="Breuil C."/>
        </authorList>
    </citation>
    <scope>NUCLEOTIDE SEQUENCE [LARGE SCALE GENOMIC DNA]</scope>
    <source>
        <strain evidence="3 4">UAMH 11346</strain>
    </source>
</reference>
<evidence type="ECO:0000256" key="1">
    <source>
        <dbReference type="SAM" id="MobiDB-lite"/>
    </source>
</evidence>
<feature type="transmembrane region" description="Helical" evidence="2">
    <location>
        <begin position="94"/>
        <end position="117"/>
    </location>
</feature>
<keyword evidence="4" id="KW-1185">Reference proteome</keyword>
<dbReference type="VEuPathDB" id="FungiDB:F503_05025"/>
<keyword evidence="2" id="KW-0812">Transmembrane</keyword>
<dbReference type="HOGENOM" id="CLU_1806758_0_0_1"/>
<proteinExistence type="predicted"/>
<keyword evidence="2" id="KW-0472">Membrane</keyword>
<accession>S3D8X3</accession>
<evidence type="ECO:0000313" key="3">
    <source>
        <dbReference type="EMBL" id="EPE09930.1"/>
    </source>
</evidence>
<evidence type="ECO:0000256" key="2">
    <source>
        <dbReference type="SAM" id="Phobius"/>
    </source>
</evidence>
<dbReference type="Proteomes" id="UP000016923">
    <property type="component" value="Unassembled WGS sequence"/>
</dbReference>
<feature type="region of interest" description="Disordered" evidence="1">
    <location>
        <begin position="1"/>
        <end position="50"/>
    </location>
</feature>
<organism evidence="3 4">
    <name type="scientific">Ophiostoma piceae (strain UAMH 11346)</name>
    <name type="common">Sap stain fungus</name>
    <dbReference type="NCBI Taxonomy" id="1262450"/>
    <lineage>
        <taxon>Eukaryota</taxon>
        <taxon>Fungi</taxon>
        <taxon>Dikarya</taxon>
        <taxon>Ascomycota</taxon>
        <taxon>Pezizomycotina</taxon>
        <taxon>Sordariomycetes</taxon>
        <taxon>Sordariomycetidae</taxon>
        <taxon>Ophiostomatales</taxon>
        <taxon>Ophiostomataceae</taxon>
        <taxon>Ophiostoma</taxon>
    </lineage>
</organism>
<gene>
    <name evidence="3" type="ORF">F503_05025</name>
</gene>
<protein>
    <submittedName>
        <fullName evidence="3">Uncharacterized protein</fullName>
    </submittedName>
</protein>
<keyword evidence="2" id="KW-1133">Transmembrane helix</keyword>
<sequence length="143" mass="15609">MHVQKRKQQQQIRKDSGTGAAANQIRRKPVGTSKPSENSRGGSRKSSHGSEALLEVIKNAGMLSFAIMTRYYSHVQPVFDSRSKLRARFRAGRLTLPDGFLIMLAGGFVVTLVLVGVVAFRVLVAFGVVFQFTAGMISMILGL</sequence>
<feature type="transmembrane region" description="Helical" evidence="2">
    <location>
        <begin position="123"/>
        <end position="142"/>
    </location>
</feature>
<dbReference type="AlphaFoldDB" id="S3D8X3"/>
<evidence type="ECO:0000313" key="4">
    <source>
        <dbReference type="Proteomes" id="UP000016923"/>
    </source>
</evidence>